<dbReference type="SUPFAM" id="SSF159065">
    <property type="entry name" value="Dom34/Pelota N-terminal domain-like"/>
    <property type="match status" value="1"/>
</dbReference>
<name>A0A8T9BTI0_9HELO</name>
<dbReference type="Pfam" id="PF13561">
    <property type="entry name" value="adh_short_C2"/>
    <property type="match status" value="1"/>
</dbReference>
<feature type="domain" description="eRF1/Pelota-like N-terminal" evidence="10">
    <location>
        <begin position="1"/>
        <end position="131"/>
    </location>
</feature>
<accession>A0A8T9BTI0</accession>
<dbReference type="GO" id="GO:0070651">
    <property type="term" value="P:nonfunctional rRNA decay"/>
    <property type="evidence" value="ECO:0007669"/>
    <property type="project" value="TreeGrafter"/>
</dbReference>
<dbReference type="OrthoDB" id="10249111at2759"/>
<sequence>MRLLKQNIERDGSGTVTLLPEEPEDMWHAYNLIAPNDLLYATAIRRIVKESATGSTSSQRVRTVLLIRVTGVEFDAQAGQLHVSGRVSGDHEFVKNGAFHTLDLELQRQFTLEKSDGWDSVALDVVREAVKQDKEGTVPAVVMQEGLANICLITEHQTILKQRVETGVPKKRAGRSGDHDKGMDRFFQVTLETLLRHVDITQPRPLLLASPGFTAAGFQKYIIDEATRTGNKAVLSNKSNFVVVHSSSGHLHSLNEVLKSQAVLSKLKDTKYAKETSYMDDFMTLLRKDDGKAWYGPTEVEKAVEKGAVGPSGVLLINNSLFRSQEIGTRKRWVSLVDKVREGGGEARILSSDHESGKRLEGLGGIAAILTFPLMDLDEDEEKEEEDTPDQGCKVTAHDLRPITNFTPSANLFTIIGDISSEDSIGSSIQQAIAHHRPINIFKANAGITDESDSSPIWHLPLDLWEKTYATNSRGTFLTVKHFLLSVEETHSSSGKELENLSVVTGQNAGNSVKQDILNTPLIDGRSDDPKEMWAEAQATIPLRKIARLEDVAKAMHFLASHRAAGHISGECLSMDGGMEGGLFGNKRKPG</sequence>
<dbReference type="SUPFAM" id="SSF51735">
    <property type="entry name" value="NAD(P)-binding Rossmann-fold domains"/>
    <property type="match status" value="1"/>
</dbReference>
<dbReference type="InterPro" id="IPR029064">
    <property type="entry name" value="Ribosomal_eL30-like_sf"/>
</dbReference>
<dbReference type="InterPro" id="IPR036291">
    <property type="entry name" value="NAD(P)-bd_dom_sf"/>
</dbReference>
<dbReference type="Gene3D" id="3.40.50.720">
    <property type="entry name" value="NAD(P)-binding Rossmann-like Domain"/>
    <property type="match status" value="2"/>
</dbReference>
<dbReference type="NCBIfam" id="TIGR00111">
    <property type="entry name" value="pelota"/>
    <property type="match status" value="1"/>
</dbReference>
<dbReference type="FunFam" id="3.30.420.60:FF:000004">
    <property type="entry name" value="Protein DOM34 homolog"/>
    <property type="match status" value="1"/>
</dbReference>
<dbReference type="GO" id="GO:0070966">
    <property type="term" value="P:nuclear-transcribed mRNA catabolic process, no-go decay"/>
    <property type="evidence" value="ECO:0007669"/>
    <property type="project" value="InterPro"/>
</dbReference>
<reference evidence="11 12" key="1">
    <citation type="submission" date="2018-05" db="EMBL/GenBank/DDBJ databases">
        <title>Whole genome sequencing for identification of molecular markers to develop diagnostic detection tools for the regulated plant pathogen Lachnellula willkommii.</title>
        <authorList>
            <person name="Giroux E."/>
            <person name="Bilodeau G."/>
        </authorList>
    </citation>
    <scope>NUCLEOTIDE SEQUENCE [LARGE SCALE GENOMIC DNA]</scope>
    <source>
        <strain evidence="11 12">CBS 203.66</strain>
    </source>
</reference>
<dbReference type="Proteomes" id="UP000469559">
    <property type="component" value="Unassembled WGS sequence"/>
</dbReference>
<evidence type="ECO:0000256" key="9">
    <source>
        <dbReference type="ARBA" id="ARBA00023306"/>
    </source>
</evidence>
<dbReference type="PANTHER" id="PTHR10853">
    <property type="entry name" value="PELOTA"/>
    <property type="match status" value="1"/>
</dbReference>
<dbReference type="InterPro" id="IPR042226">
    <property type="entry name" value="eFR1_2_sf"/>
</dbReference>
<dbReference type="FunFam" id="2.30.30.870:FF:000001">
    <property type="entry name" value="Protein pelota homolog"/>
    <property type="match status" value="1"/>
</dbReference>
<dbReference type="SUPFAM" id="SSF53137">
    <property type="entry name" value="Translational machinery components"/>
    <property type="match status" value="1"/>
</dbReference>
<dbReference type="Pfam" id="PF03464">
    <property type="entry name" value="eRF1_2"/>
    <property type="match status" value="1"/>
</dbReference>
<dbReference type="Gene3D" id="3.30.420.60">
    <property type="entry name" value="eRF1 domain 2"/>
    <property type="match status" value="1"/>
</dbReference>
<evidence type="ECO:0000256" key="6">
    <source>
        <dbReference type="ARBA" id="ARBA00022723"/>
    </source>
</evidence>
<keyword evidence="12" id="KW-1185">Reference proteome</keyword>
<evidence type="ECO:0000256" key="4">
    <source>
        <dbReference type="ARBA" id="ARBA00022490"/>
    </source>
</evidence>
<dbReference type="GO" id="GO:0006412">
    <property type="term" value="P:translation"/>
    <property type="evidence" value="ECO:0007669"/>
    <property type="project" value="UniProtKB-ARBA"/>
</dbReference>
<evidence type="ECO:0000256" key="5">
    <source>
        <dbReference type="ARBA" id="ARBA00022618"/>
    </source>
</evidence>
<dbReference type="GO" id="GO:0051301">
    <property type="term" value="P:cell division"/>
    <property type="evidence" value="ECO:0007669"/>
    <property type="project" value="UniProtKB-KW"/>
</dbReference>
<evidence type="ECO:0000256" key="2">
    <source>
        <dbReference type="ARBA" id="ARBA00004496"/>
    </source>
</evidence>
<keyword evidence="6" id="KW-0479">Metal-binding</keyword>
<evidence type="ECO:0000256" key="3">
    <source>
        <dbReference type="ARBA" id="ARBA00009504"/>
    </source>
</evidence>
<comment type="similarity">
    <text evidence="3">Belongs to the eukaryotic release factor 1 family. Pelota subfamily.</text>
</comment>
<dbReference type="InterPro" id="IPR005141">
    <property type="entry name" value="eRF1_2"/>
</dbReference>
<dbReference type="GO" id="GO:0005737">
    <property type="term" value="C:cytoplasm"/>
    <property type="evidence" value="ECO:0007669"/>
    <property type="project" value="UniProtKB-SubCell"/>
</dbReference>
<dbReference type="AlphaFoldDB" id="A0A8T9BTI0"/>
<dbReference type="Pfam" id="PF26356">
    <property type="entry name" value="Pelota_N"/>
    <property type="match status" value="1"/>
</dbReference>
<keyword evidence="9" id="KW-0131">Cell cycle</keyword>
<dbReference type="EMBL" id="QGMF01000004">
    <property type="protein sequence ID" value="TVY21873.1"/>
    <property type="molecule type" value="Genomic_DNA"/>
</dbReference>
<gene>
    <name evidence="11" type="primary">dom34</name>
    <name evidence="11" type="ORF">LARI1_G000265</name>
</gene>
<protein>
    <submittedName>
        <fullName evidence="11">Protein dom34</fullName>
    </submittedName>
</protein>
<evidence type="ECO:0000313" key="11">
    <source>
        <dbReference type="EMBL" id="TVY21873.1"/>
    </source>
</evidence>
<keyword evidence="4" id="KW-0963">Cytoplasm</keyword>
<dbReference type="InterPro" id="IPR004405">
    <property type="entry name" value="TF_pelota"/>
</dbReference>
<evidence type="ECO:0000256" key="8">
    <source>
        <dbReference type="ARBA" id="ARBA00023254"/>
    </source>
</evidence>
<dbReference type="GO" id="GO:0032790">
    <property type="term" value="P:ribosome disassembly"/>
    <property type="evidence" value="ECO:0007669"/>
    <property type="project" value="TreeGrafter"/>
</dbReference>
<evidence type="ECO:0000256" key="7">
    <source>
        <dbReference type="ARBA" id="ARBA00022776"/>
    </source>
</evidence>
<dbReference type="GO" id="GO:0071025">
    <property type="term" value="P:RNA surveillance"/>
    <property type="evidence" value="ECO:0007669"/>
    <property type="project" value="InterPro"/>
</dbReference>
<proteinExistence type="inferred from homology"/>
<dbReference type="SUPFAM" id="SSF55315">
    <property type="entry name" value="L30e-like"/>
    <property type="match status" value="1"/>
</dbReference>
<keyword evidence="7" id="KW-0498">Mitosis</keyword>
<dbReference type="Gene3D" id="3.30.1330.30">
    <property type="match status" value="1"/>
</dbReference>
<dbReference type="GO" id="GO:1990533">
    <property type="term" value="C:Dom34-Hbs1 complex"/>
    <property type="evidence" value="ECO:0007669"/>
    <property type="project" value="UniProtKB-ARBA"/>
</dbReference>
<dbReference type="GO" id="GO:0046872">
    <property type="term" value="F:metal ion binding"/>
    <property type="evidence" value="ECO:0007669"/>
    <property type="project" value="UniProtKB-KW"/>
</dbReference>
<comment type="subcellular location">
    <subcellularLocation>
        <location evidence="2">Cytoplasm</location>
    </subcellularLocation>
</comment>
<dbReference type="FunFam" id="3.30.1330.30:FF:000008">
    <property type="entry name" value="Protein pelota homolog"/>
    <property type="match status" value="1"/>
</dbReference>
<comment type="caution">
    <text evidence="11">The sequence shown here is derived from an EMBL/GenBank/DDBJ whole genome shotgun (WGS) entry which is preliminary data.</text>
</comment>
<dbReference type="Gene3D" id="2.30.30.870">
    <property type="entry name" value="Pelota, domain A"/>
    <property type="match status" value="1"/>
</dbReference>
<organism evidence="11 12">
    <name type="scientific">Lachnellula arida</name>
    <dbReference type="NCBI Taxonomy" id="1316785"/>
    <lineage>
        <taxon>Eukaryota</taxon>
        <taxon>Fungi</taxon>
        <taxon>Dikarya</taxon>
        <taxon>Ascomycota</taxon>
        <taxon>Pezizomycotina</taxon>
        <taxon>Leotiomycetes</taxon>
        <taxon>Helotiales</taxon>
        <taxon>Lachnaceae</taxon>
        <taxon>Lachnellula</taxon>
    </lineage>
</organism>
<dbReference type="GO" id="GO:0051321">
    <property type="term" value="P:meiotic cell cycle"/>
    <property type="evidence" value="ECO:0007669"/>
    <property type="project" value="UniProtKB-KW"/>
</dbReference>
<dbReference type="Pfam" id="PF03465">
    <property type="entry name" value="eRF1_3"/>
    <property type="match status" value="1"/>
</dbReference>
<keyword evidence="8" id="KW-0469">Meiosis</keyword>
<evidence type="ECO:0000259" key="10">
    <source>
        <dbReference type="SMART" id="SM01194"/>
    </source>
</evidence>
<keyword evidence="5" id="KW-0132">Cell division</keyword>
<dbReference type="InterPro" id="IPR005140">
    <property type="entry name" value="eRF1_Pelota-like_N"/>
</dbReference>
<dbReference type="Pfam" id="PF00106">
    <property type="entry name" value="adh_short"/>
    <property type="match status" value="1"/>
</dbReference>
<evidence type="ECO:0000313" key="12">
    <source>
        <dbReference type="Proteomes" id="UP000469559"/>
    </source>
</evidence>
<dbReference type="InterPro" id="IPR005142">
    <property type="entry name" value="eRF1_3"/>
</dbReference>
<dbReference type="SMART" id="SM01194">
    <property type="entry name" value="eRF1_1"/>
    <property type="match status" value="1"/>
</dbReference>
<evidence type="ECO:0000256" key="1">
    <source>
        <dbReference type="ARBA" id="ARBA00001968"/>
    </source>
</evidence>
<dbReference type="GO" id="GO:0070481">
    <property type="term" value="P:nuclear-transcribed mRNA catabolic process, non-stop decay"/>
    <property type="evidence" value="ECO:0007669"/>
    <property type="project" value="InterPro"/>
</dbReference>
<dbReference type="InterPro" id="IPR038069">
    <property type="entry name" value="Pelota/DOM34_N"/>
</dbReference>
<dbReference type="PANTHER" id="PTHR10853:SF0">
    <property type="entry name" value="PROTEIN PELOTA HOMOLOG"/>
    <property type="match status" value="1"/>
</dbReference>
<comment type="cofactor">
    <cofactor evidence="1">
        <name>a divalent metal cation</name>
        <dbReference type="ChEBI" id="CHEBI:60240"/>
    </cofactor>
</comment>
<dbReference type="InterPro" id="IPR002347">
    <property type="entry name" value="SDR_fam"/>
</dbReference>
<dbReference type="InterPro" id="IPR058547">
    <property type="entry name" value="Pelota_N"/>
</dbReference>